<evidence type="ECO:0000313" key="2">
    <source>
        <dbReference type="Proteomes" id="UP000485058"/>
    </source>
</evidence>
<keyword evidence="2" id="KW-1185">Reference proteome</keyword>
<reference evidence="1 2" key="1">
    <citation type="submission" date="2020-02" db="EMBL/GenBank/DDBJ databases">
        <title>Draft genome sequence of Haematococcus lacustris strain NIES-144.</title>
        <authorList>
            <person name="Morimoto D."/>
            <person name="Nakagawa S."/>
            <person name="Yoshida T."/>
            <person name="Sawayama S."/>
        </authorList>
    </citation>
    <scope>NUCLEOTIDE SEQUENCE [LARGE SCALE GENOMIC DNA]</scope>
    <source>
        <strain evidence="1 2">NIES-144</strain>
    </source>
</reference>
<dbReference type="AlphaFoldDB" id="A0A699ZEC2"/>
<accession>A0A699ZEC2</accession>
<protein>
    <submittedName>
        <fullName evidence="1">Uncharacterized protein</fullName>
    </submittedName>
</protein>
<organism evidence="1 2">
    <name type="scientific">Haematococcus lacustris</name>
    <name type="common">Green alga</name>
    <name type="synonym">Haematococcus pluvialis</name>
    <dbReference type="NCBI Taxonomy" id="44745"/>
    <lineage>
        <taxon>Eukaryota</taxon>
        <taxon>Viridiplantae</taxon>
        <taxon>Chlorophyta</taxon>
        <taxon>core chlorophytes</taxon>
        <taxon>Chlorophyceae</taxon>
        <taxon>CS clade</taxon>
        <taxon>Chlamydomonadales</taxon>
        <taxon>Haematococcaceae</taxon>
        <taxon>Haematococcus</taxon>
    </lineage>
</organism>
<proteinExistence type="predicted"/>
<name>A0A699ZEC2_HAELA</name>
<dbReference type="EMBL" id="BLLF01001119">
    <property type="protein sequence ID" value="GFH17258.1"/>
    <property type="molecule type" value="Genomic_DNA"/>
</dbReference>
<sequence length="248" mass="26917">MGDKSNMDNIGRIVHVTGHPRHWPHNSLFGSVFDPLHVVLPMLGSVSHNGVASRLGALLSIERGIGGRRQFRAEQPLLSSDRQLAKTFQASTGRSSNPHQPKALPSISAARQSALENSELEAYAAPSSRKTLAQIGARPNLTCAFRSWKTYAHHKARLAILLRTSQANGTNALLHDNTPSSLDTMFSGWLGMALAFSVTCAVHRMQHALRYNAPCLPGKYSRVVSPTAAKAARHGTAGTQQYNRQKIA</sequence>
<gene>
    <name evidence="1" type="ORF">HaLaN_13850</name>
</gene>
<evidence type="ECO:0000313" key="1">
    <source>
        <dbReference type="EMBL" id="GFH17258.1"/>
    </source>
</evidence>
<comment type="caution">
    <text evidence="1">The sequence shown here is derived from an EMBL/GenBank/DDBJ whole genome shotgun (WGS) entry which is preliminary data.</text>
</comment>
<dbReference type="Proteomes" id="UP000485058">
    <property type="component" value="Unassembled WGS sequence"/>
</dbReference>